<evidence type="ECO:0000259" key="8">
    <source>
        <dbReference type="PROSITE" id="PS50928"/>
    </source>
</evidence>
<dbReference type="InterPro" id="IPR000515">
    <property type="entry name" value="MetI-like"/>
</dbReference>
<keyword evidence="10" id="KW-1185">Reference proteome</keyword>
<dbReference type="GO" id="GO:0055085">
    <property type="term" value="P:transmembrane transport"/>
    <property type="evidence" value="ECO:0007669"/>
    <property type="project" value="InterPro"/>
</dbReference>
<dbReference type="CDD" id="cd06261">
    <property type="entry name" value="TM_PBP2"/>
    <property type="match status" value="1"/>
</dbReference>
<dbReference type="InterPro" id="IPR035906">
    <property type="entry name" value="MetI-like_sf"/>
</dbReference>
<reference evidence="9 10" key="1">
    <citation type="submission" date="2016-11" db="EMBL/GenBank/DDBJ databases">
        <authorList>
            <person name="Jaros S."/>
            <person name="Januszkiewicz K."/>
            <person name="Wedrychowicz H."/>
        </authorList>
    </citation>
    <scope>NUCLEOTIDE SEQUENCE [LARGE SCALE GENOMIC DNA]</scope>
    <source>
        <strain evidence="9 10">DSM 3089</strain>
    </source>
</reference>
<evidence type="ECO:0000313" key="10">
    <source>
        <dbReference type="Proteomes" id="UP000184526"/>
    </source>
</evidence>
<evidence type="ECO:0000256" key="3">
    <source>
        <dbReference type="ARBA" id="ARBA00022475"/>
    </source>
</evidence>
<evidence type="ECO:0000256" key="7">
    <source>
        <dbReference type="RuleBase" id="RU363032"/>
    </source>
</evidence>
<dbReference type="Pfam" id="PF19300">
    <property type="entry name" value="BPD_transp_1_N"/>
    <property type="match status" value="1"/>
</dbReference>
<feature type="transmembrane region" description="Helical" evidence="7">
    <location>
        <begin position="12"/>
        <end position="30"/>
    </location>
</feature>
<feature type="transmembrane region" description="Helical" evidence="7">
    <location>
        <begin position="231"/>
        <end position="253"/>
    </location>
</feature>
<dbReference type="EMBL" id="FQXP01000011">
    <property type="protein sequence ID" value="SHI06586.1"/>
    <property type="molecule type" value="Genomic_DNA"/>
</dbReference>
<dbReference type="PROSITE" id="PS50928">
    <property type="entry name" value="ABC_TM1"/>
    <property type="match status" value="1"/>
</dbReference>
<keyword evidence="2 7" id="KW-0813">Transport</keyword>
<feature type="transmembrane region" description="Helical" evidence="7">
    <location>
        <begin position="95"/>
        <end position="119"/>
    </location>
</feature>
<gene>
    <name evidence="9" type="ORF">SAMN02745196_02625</name>
</gene>
<dbReference type="Proteomes" id="UP000184526">
    <property type="component" value="Unassembled WGS sequence"/>
</dbReference>
<keyword evidence="6 7" id="KW-0472">Membrane</keyword>
<organism evidence="9 10">
    <name type="scientific">Clostridium collagenovorans DSM 3089</name>
    <dbReference type="NCBI Taxonomy" id="1121306"/>
    <lineage>
        <taxon>Bacteria</taxon>
        <taxon>Bacillati</taxon>
        <taxon>Bacillota</taxon>
        <taxon>Clostridia</taxon>
        <taxon>Eubacteriales</taxon>
        <taxon>Clostridiaceae</taxon>
        <taxon>Clostridium</taxon>
    </lineage>
</organism>
<dbReference type="PANTHER" id="PTHR43163:SF6">
    <property type="entry name" value="DIPEPTIDE TRANSPORT SYSTEM PERMEASE PROTEIN DPPB-RELATED"/>
    <property type="match status" value="1"/>
</dbReference>
<dbReference type="InterPro" id="IPR045621">
    <property type="entry name" value="BPD_transp_1_N"/>
</dbReference>
<feature type="transmembrane region" description="Helical" evidence="7">
    <location>
        <begin position="273"/>
        <end position="299"/>
    </location>
</feature>
<feature type="transmembrane region" description="Helical" evidence="7">
    <location>
        <begin position="161"/>
        <end position="186"/>
    </location>
</feature>
<evidence type="ECO:0000256" key="6">
    <source>
        <dbReference type="ARBA" id="ARBA00023136"/>
    </source>
</evidence>
<evidence type="ECO:0000256" key="4">
    <source>
        <dbReference type="ARBA" id="ARBA00022692"/>
    </source>
</evidence>
<dbReference type="STRING" id="1121306.SAMN02745196_02625"/>
<keyword evidence="4 7" id="KW-0812">Transmembrane</keyword>
<proteinExistence type="inferred from homology"/>
<dbReference type="Pfam" id="PF00528">
    <property type="entry name" value="BPD_transp_1"/>
    <property type="match status" value="1"/>
</dbReference>
<evidence type="ECO:0000256" key="1">
    <source>
        <dbReference type="ARBA" id="ARBA00004651"/>
    </source>
</evidence>
<sequence>MKKYILKRVFQTIIVLMGVTFVTFFLVNVLPGDPVSVMMEGRADKATIERIRHEMGLDKPLMNQYGDFLKNAVTGNFGASFSTKMDVKDMIRKSFVYTAKLGTCSLLWGASIGIFIGIISALNRGKVWDRILMGFAMLGISAPSFWIAIILQIILGLKIGIFPISGVDSVASFVLPTIALGSRYVASFSRITRTSMVEVLSNDYIRTSKAMGISEVKIVFKYALKNALSPIVTFLGLSVKGVLGGAVLIETVFSIPGIGRLMVSSVMARDIPLIQGCTIYIAFIFVVVNLIVDILYVFLDPQVKIS</sequence>
<feature type="domain" description="ABC transmembrane type-1" evidence="8">
    <location>
        <begin position="95"/>
        <end position="296"/>
    </location>
</feature>
<dbReference type="OrthoDB" id="9773221at2"/>
<dbReference type="GO" id="GO:0005886">
    <property type="term" value="C:plasma membrane"/>
    <property type="evidence" value="ECO:0007669"/>
    <property type="project" value="UniProtKB-SubCell"/>
</dbReference>
<evidence type="ECO:0000313" key="9">
    <source>
        <dbReference type="EMBL" id="SHI06586.1"/>
    </source>
</evidence>
<name>A0A1M5Y3P9_9CLOT</name>
<accession>A0A1M5Y3P9</accession>
<protein>
    <submittedName>
        <fullName evidence="9">Peptide/nickel transport system permease protein</fullName>
    </submittedName>
</protein>
<dbReference type="AlphaFoldDB" id="A0A1M5Y3P9"/>
<comment type="subcellular location">
    <subcellularLocation>
        <location evidence="1 7">Cell membrane</location>
        <topology evidence="1 7">Multi-pass membrane protein</topology>
    </subcellularLocation>
</comment>
<dbReference type="PANTHER" id="PTHR43163">
    <property type="entry name" value="DIPEPTIDE TRANSPORT SYSTEM PERMEASE PROTEIN DPPB-RELATED"/>
    <property type="match status" value="1"/>
</dbReference>
<feature type="transmembrane region" description="Helical" evidence="7">
    <location>
        <begin position="131"/>
        <end position="155"/>
    </location>
</feature>
<keyword evidence="5 7" id="KW-1133">Transmembrane helix</keyword>
<dbReference type="Gene3D" id="1.10.3720.10">
    <property type="entry name" value="MetI-like"/>
    <property type="match status" value="1"/>
</dbReference>
<evidence type="ECO:0000256" key="2">
    <source>
        <dbReference type="ARBA" id="ARBA00022448"/>
    </source>
</evidence>
<comment type="similarity">
    <text evidence="7">Belongs to the binding-protein-dependent transport system permease family.</text>
</comment>
<keyword evidence="3" id="KW-1003">Cell membrane</keyword>
<dbReference type="SUPFAM" id="SSF161098">
    <property type="entry name" value="MetI-like"/>
    <property type="match status" value="1"/>
</dbReference>
<evidence type="ECO:0000256" key="5">
    <source>
        <dbReference type="ARBA" id="ARBA00022989"/>
    </source>
</evidence>